<dbReference type="Proteomes" id="UP000321721">
    <property type="component" value="Unassembled WGS sequence"/>
</dbReference>
<proteinExistence type="inferred from homology"/>
<dbReference type="EMBL" id="VOOS01000001">
    <property type="protein sequence ID" value="TXB67130.1"/>
    <property type="molecule type" value="Genomic_DNA"/>
</dbReference>
<dbReference type="RefSeq" id="WP_147098389.1">
    <property type="nucleotide sequence ID" value="NZ_VOOS01000001.1"/>
</dbReference>
<dbReference type="SUPFAM" id="SSF52980">
    <property type="entry name" value="Restriction endonuclease-like"/>
    <property type="match status" value="1"/>
</dbReference>
<sequence length="119" mass="13738">MAEHNQLGNQGEGLAVQFLQKLGYAIIETNWQQHKFEIDIIAQDKNEIVFVEVKTRSTTYFGEPEEAITPTKQKHLIEGADFYIQEKEIDLEARFDVISVVINNSIEINHIKDAFYPEN</sequence>
<evidence type="ECO:0000313" key="4">
    <source>
        <dbReference type="Proteomes" id="UP000321721"/>
    </source>
</evidence>
<organism evidence="3 4">
    <name type="scientific">Vicingus serpentipes</name>
    <dbReference type="NCBI Taxonomy" id="1926625"/>
    <lineage>
        <taxon>Bacteria</taxon>
        <taxon>Pseudomonadati</taxon>
        <taxon>Bacteroidota</taxon>
        <taxon>Flavobacteriia</taxon>
        <taxon>Flavobacteriales</taxon>
        <taxon>Vicingaceae</taxon>
        <taxon>Vicingus</taxon>
    </lineage>
</organism>
<reference evidence="3 4" key="1">
    <citation type="submission" date="2019-08" db="EMBL/GenBank/DDBJ databases">
        <title>Genome of Vicingus serpentipes NCIMB 15042.</title>
        <authorList>
            <person name="Bowman J.P."/>
        </authorList>
    </citation>
    <scope>NUCLEOTIDE SEQUENCE [LARGE SCALE GENOMIC DNA]</scope>
    <source>
        <strain evidence="3 4">NCIMB 15042</strain>
    </source>
</reference>
<gene>
    <name evidence="3" type="ORF">FRY74_02790</name>
</gene>
<dbReference type="Pfam" id="PF02021">
    <property type="entry name" value="UPF0102"/>
    <property type="match status" value="1"/>
</dbReference>
<comment type="similarity">
    <text evidence="1 2">Belongs to the UPF0102 family.</text>
</comment>
<evidence type="ECO:0000313" key="3">
    <source>
        <dbReference type="EMBL" id="TXB67130.1"/>
    </source>
</evidence>
<dbReference type="NCBIfam" id="NF009154">
    <property type="entry name" value="PRK12497.3-3"/>
    <property type="match status" value="1"/>
</dbReference>
<dbReference type="AlphaFoldDB" id="A0A5C6RZR6"/>
<dbReference type="InterPro" id="IPR011856">
    <property type="entry name" value="tRNA_endonuc-like_dom_sf"/>
</dbReference>
<dbReference type="InterPro" id="IPR003509">
    <property type="entry name" value="UPF0102_YraN-like"/>
</dbReference>
<dbReference type="NCBIfam" id="TIGR00252">
    <property type="entry name" value="YraN family protein"/>
    <property type="match status" value="1"/>
</dbReference>
<dbReference type="PANTHER" id="PTHR34039">
    <property type="entry name" value="UPF0102 PROTEIN YRAN"/>
    <property type="match status" value="1"/>
</dbReference>
<evidence type="ECO:0000256" key="2">
    <source>
        <dbReference type="HAMAP-Rule" id="MF_00048"/>
    </source>
</evidence>
<comment type="caution">
    <text evidence="3">The sequence shown here is derived from an EMBL/GenBank/DDBJ whole genome shotgun (WGS) entry which is preliminary data.</text>
</comment>
<dbReference type="NCBIfam" id="NF009150">
    <property type="entry name" value="PRK12497.1-3"/>
    <property type="match status" value="1"/>
</dbReference>
<dbReference type="InterPro" id="IPR011335">
    <property type="entry name" value="Restrct_endonuc-II-like"/>
</dbReference>
<dbReference type="Gene3D" id="3.40.1350.10">
    <property type="match status" value="1"/>
</dbReference>
<dbReference type="PANTHER" id="PTHR34039:SF1">
    <property type="entry name" value="UPF0102 PROTEIN YRAN"/>
    <property type="match status" value="1"/>
</dbReference>
<keyword evidence="4" id="KW-1185">Reference proteome</keyword>
<name>A0A5C6RZR6_9FLAO</name>
<evidence type="ECO:0000256" key="1">
    <source>
        <dbReference type="ARBA" id="ARBA00006738"/>
    </source>
</evidence>
<protein>
    <recommendedName>
        <fullName evidence="2">UPF0102 protein FRY74_02790</fullName>
    </recommendedName>
</protein>
<dbReference type="OrthoDB" id="9802516at2"/>
<dbReference type="CDD" id="cd20736">
    <property type="entry name" value="PoNe_Nuclease"/>
    <property type="match status" value="1"/>
</dbReference>
<dbReference type="GO" id="GO:0003676">
    <property type="term" value="F:nucleic acid binding"/>
    <property type="evidence" value="ECO:0007669"/>
    <property type="project" value="InterPro"/>
</dbReference>
<dbReference type="HAMAP" id="MF_00048">
    <property type="entry name" value="UPF0102"/>
    <property type="match status" value="1"/>
</dbReference>
<accession>A0A5C6RZR6</accession>